<sequence>MPLFPATRDTERENLLEWIDAALVNARSIVHGLTGDQLRACPLPTSELTLGWLILHIGEVGESWTARAAAAPDAPATGRSLPEAFAWAETVNRVDPDATAEEILAEFDRRHSAALDNLRTCDLDAPVPVPAEMPWFPPGQPPFNGRWAAMHALNEIARHSGHADILREAIDSRTMYELIAEDQGIDMSYIGAWFAAHPEVPAPQW</sequence>
<dbReference type="EMBL" id="QNTT01000083">
    <property type="protein sequence ID" value="RBA30447.1"/>
    <property type="molecule type" value="Genomic_DNA"/>
</dbReference>
<gene>
    <name evidence="1" type="ORF">DQ226_17185</name>
</gene>
<dbReference type="AlphaFoldDB" id="A0A365P6F2"/>
<dbReference type="Gene3D" id="1.20.120.450">
    <property type="entry name" value="dinb family like domain"/>
    <property type="match status" value="1"/>
</dbReference>
<evidence type="ECO:0000313" key="1">
    <source>
        <dbReference type="EMBL" id="RBA30447.1"/>
    </source>
</evidence>
<dbReference type="SUPFAM" id="SSF109854">
    <property type="entry name" value="DinB/YfiT-like putative metalloenzymes"/>
    <property type="match status" value="1"/>
</dbReference>
<dbReference type="Pfam" id="PF04978">
    <property type="entry name" value="MST"/>
    <property type="match status" value="1"/>
</dbReference>
<comment type="caution">
    <text evidence="1">The sequence shown here is derived from an EMBL/GenBank/DDBJ whole genome shotgun (WGS) entry which is preliminary data.</text>
</comment>
<evidence type="ECO:0000313" key="2">
    <source>
        <dbReference type="Proteomes" id="UP000252187"/>
    </source>
</evidence>
<dbReference type="RefSeq" id="WP_067716870.1">
    <property type="nucleotide sequence ID" value="NZ_JAPWIO010000003.1"/>
</dbReference>
<reference evidence="1 2" key="1">
    <citation type="submission" date="2018-06" db="EMBL/GenBank/DDBJ databases">
        <title>Whole genome sequencing of four bacterial strains from South Shetland trench revealing bio-synthetic gene clusters.</title>
        <authorList>
            <person name="Abdel-Mageed W.M."/>
            <person name="Lehri B."/>
            <person name="Jarmusch S.A."/>
            <person name="Miranda K."/>
            <person name="Goodfellow M."/>
            <person name="Jaspars M."/>
            <person name="Karlyshev A.V."/>
        </authorList>
    </citation>
    <scope>NUCLEOTIDE SEQUENCE [LARGE SCALE GENOMIC DNA]</scope>
    <source>
        <strain evidence="1 2">SST1</strain>
    </source>
</reference>
<dbReference type="InterPro" id="IPR034660">
    <property type="entry name" value="DinB/YfiT-like"/>
</dbReference>
<dbReference type="Proteomes" id="UP000252187">
    <property type="component" value="Unassembled WGS sequence"/>
</dbReference>
<organism evidence="1 2">
    <name type="scientific">Dietzia maris</name>
    <dbReference type="NCBI Taxonomy" id="37915"/>
    <lineage>
        <taxon>Bacteria</taxon>
        <taxon>Bacillati</taxon>
        <taxon>Actinomycetota</taxon>
        <taxon>Actinomycetes</taxon>
        <taxon>Mycobacteriales</taxon>
        <taxon>Dietziaceae</taxon>
        <taxon>Dietzia</taxon>
    </lineage>
</organism>
<protein>
    <submittedName>
        <fullName evidence="1">DUF664 domain-containing protein</fullName>
    </submittedName>
</protein>
<proteinExistence type="predicted"/>
<accession>A0A365P6F2</accession>
<name>A0A365P6F2_9ACTN</name>
<dbReference type="InterPro" id="IPR007061">
    <property type="entry name" value="MST-like"/>
</dbReference>